<feature type="domain" description="PEP-utilising enzyme mobile" evidence="20">
    <location>
        <begin position="147"/>
        <end position="218"/>
    </location>
</feature>
<dbReference type="InterPro" id="IPR008279">
    <property type="entry name" value="PEP-util_enz_mobile_dom"/>
</dbReference>
<name>A0A7S9GWZ6_9BRAD</name>
<comment type="function">
    <text evidence="16">General (non sugar-specific) component of the phosphoenolpyruvate-dependent sugar phosphotransferase system (sugar PTS). This major carbohydrate active-transport system catalyzes the phosphorylation of incoming sugar substrates concomitantly with their translocation across the cell membrane. Enzyme I transfers the phosphoryl group from phosphoenolpyruvate (PEP) to the phosphoryl carrier protein (HPr).</text>
</comment>
<feature type="domain" description="PEP-utilising enzyme C-terminal" evidence="21">
    <location>
        <begin position="250"/>
        <end position="531"/>
    </location>
</feature>
<evidence type="ECO:0000256" key="16">
    <source>
        <dbReference type="PIRNR" id="PIRNR000732"/>
    </source>
</evidence>
<comment type="catalytic activity">
    <reaction evidence="1 16">
        <text>L-histidyl-[protein] + phosphoenolpyruvate = N(pros)-phospho-L-histidyl-[protein] + pyruvate</text>
        <dbReference type="Rhea" id="RHEA:23880"/>
        <dbReference type="Rhea" id="RHEA-COMP:9745"/>
        <dbReference type="Rhea" id="RHEA-COMP:9746"/>
        <dbReference type="ChEBI" id="CHEBI:15361"/>
        <dbReference type="ChEBI" id="CHEBI:29979"/>
        <dbReference type="ChEBI" id="CHEBI:58702"/>
        <dbReference type="ChEBI" id="CHEBI:64837"/>
        <dbReference type="EC" id="2.7.3.9"/>
    </reaction>
</comment>
<dbReference type="GO" id="GO:0009401">
    <property type="term" value="P:phosphoenolpyruvate-dependent sugar phosphotransferase system"/>
    <property type="evidence" value="ECO:0007669"/>
    <property type="project" value="UniProtKB-KW"/>
</dbReference>
<dbReference type="KEGG" id="bcou:IC761_22495"/>
<dbReference type="EC" id="2.7.3.9" evidence="5 16"/>
<dbReference type="InterPro" id="IPR040442">
    <property type="entry name" value="Pyrv_kinase-like_dom_sf"/>
</dbReference>
<dbReference type="PANTHER" id="PTHR46244">
    <property type="entry name" value="PHOSPHOENOLPYRUVATE-PROTEIN PHOSPHOTRANSFERASE"/>
    <property type="match status" value="1"/>
</dbReference>
<dbReference type="NCBIfam" id="TIGR01417">
    <property type="entry name" value="PTS_I_fam"/>
    <property type="match status" value="1"/>
</dbReference>
<comment type="similarity">
    <text evidence="4 16">Belongs to the PEP-utilizing enzyme family.</text>
</comment>
<keyword evidence="12 16" id="KW-0479">Metal-binding</keyword>
<dbReference type="GO" id="GO:0046872">
    <property type="term" value="F:metal ion binding"/>
    <property type="evidence" value="ECO:0007669"/>
    <property type="project" value="UniProtKB-KW"/>
</dbReference>
<dbReference type="InterPro" id="IPR006318">
    <property type="entry name" value="PTS_EI-like"/>
</dbReference>
<dbReference type="Proteomes" id="UP000594621">
    <property type="component" value="Chromosome"/>
</dbReference>
<dbReference type="InterPro" id="IPR008731">
    <property type="entry name" value="PTS_EIN"/>
</dbReference>
<feature type="binding site" evidence="19">
    <location>
        <position position="445"/>
    </location>
    <ligand>
        <name>Mg(2+)</name>
        <dbReference type="ChEBI" id="CHEBI:18420"/>
    </ligand>
</feature>
<feature type="binding site" evidence="18">
    <location>
        <position position="289"/>
    </location>
    <ligand>
        <name>phosphoenolpyruvate</name>
        <dbReference type="ChEBI" id="CHEBI:58702"/>
    </ligand>
</feature>
<dbReference type="InterPro" id="IPR050499">
    <property type="entry name" value="PEP-utilizing_PTS_enzyme"/>
</dbReference>
<evidence type="ECO:0000256" key="3">
    <source>
        <dbReference type="ARBA" id="ARBA00004496"/>
    </source>
</evidence>
<evidence type="ECO:0000256" key="1">
    <source>
        <dbReference type="ARBA" id="ARBA00000683"/>
    </source>
</evidence>
<evidence type="ECO:0000313" key="24">
    <source>
        <dbReference type="Proteomes" id="UP000594621"/>
    </source>
</evidence>
<keyword evidence="23" id="KW-0670">Pyruvate</keyword>
<feature type="binding site" evidence="18">
    <location>
        <position position="455"/>
    </location>
    <ligand>
        <name>phosphoenolpyruvate</name>
        <dbReference type="ChEBI" id="CHEBI:58702"/>
    </ligand>
</feature>
<dbReference type="GO" id="GO:0008965">
    <property type="term" value="F:phosphoenolpyruvate-protein phosphotransferase activity"/>
    <property type="evidence" value="ECO:0007669"/>
    <property type="project" value="UniProtKB-EC"/>
</dbReference>
<evidence type="ECO:0000256" key="11">
    <source>
        <dbReference type="ARBA" id="ARBA00022683"/>
    </source>
</evidence>
<dbReference type="Pfam" id="PF05524">
    <property type="entry name" value="PEP-utilisers_N"/>
    <property type="match status" value="1"/>
</dbReference>
<dbReference type="SUPFAM" id="SSF47831">
    <property type="entry name" value="Enzyme I of the PEP:sugar phosphotransferase system HPr-binding (sub)domain"/>
    <property type="match status" value="1"/>
</dbReference>
<sequence length="532" mass="55109">MGEIQLIGRAASPGLAIGPVAMLTAAVAGRIASEDPAQEAAALRAAIEGARGEVAGLIKTIQGEAAEILEFQAAMLEDEALADAAYEVISTGISADHAWRQALDAEIAGYRTAEDEYFRARAVDIVDIRDRVLAHLGGVDTVAGIAGGSIVAADDLTPSVFLATDWSQGGAIALASGSPSSHVAMLARARGAPMVVGLGPLSWKGQPPALALVDGDAGRVIFDPEPETVRLFERRMTAARTALAAAEAASLAPAFVADGRRIAVLLNVAAPEDLANLDPAICDGIGLVRTEFLFETSHGLPDEETQYRVYRDILVWAQGKPVTIRTLDAGGDKPIAGVTVDGESNPFLGLRGIRLSLARPEVFRVQLRALCRAAVHGTLKVMLPMVAVPSEFDRANEMLGAEFAALHAKGIACVRPPLGIMVEIPAAALRAVDFAAAFYSIGSNDLTQYTMAAARDIGAVADLNDTGNPAVLALIEATVEAGLKRGVEVSLCGDAAADTNLTRALLATGLTTLSVSPIAVARLKAAIAKVDA</sequence>
<dbReference type="AlphaFoldDB" id="A0A7S9GWZ6"/>
<evidence type="ECO:0000256" key="19">
    <source>
        <dbReference type="PIRSR" id="PIRSR000732-3"/>
    </source>
</evidence>
<evidence type="ECO:0000256" key="5">
    <source>
        <dbReference type="ARBA" id="ARBA00012232"/>
    </source>
</evidence>
<keyword evidence="14 16" id="KW-0460">Magnesium</keyword>
<dbReference type="Gene3D" id="3.20.20.60">
    <property type="entry name" value="Phosphoenolpyruvate-binding domains"/>
    <property type="match status" value="1"/>
</dbReference>
<evidence type="ECO:0000256" key="15">
    <source>
        <dbReference type="ARBA" id="ARBA00033235"/>
    </source>
</evidence>
<evidence type="ECO:0000256" key="6">
    <source>
        <dbReference type="ARBA" id="ARBA00016544"/>
    </source>
</evidence>
<evidence type="ECO:0000256" key="12">
    <source>
        <dbReference type="ARBA" id="ARBA00022723"/>
    </source>
</evidence>
<organism evidence="23 24">
    <name type="scientific">Bradyrhizobium commune</name>
    <dbReference type="NCBI Taxonomy" id="83627"/>
    <lineage>
        <taxon>Bacteria</taxon>
        <taxon>Pseudomonadati</taxon>
        <taxon>Pseudomonadota</taxon>
        <taxon>Alphaproteobacteria</taxon>
        <taxon>Hyphomicrobiales</taxon>
        <taxon>Nitrobacteraceae</taxon>
        <taxon>Bradyrhizobium</taxon>
    </lineage>
</organism>
<feature type="binding site" evidence="19">
    <location>
        <position position="423"/>
    </location>
    <ligand>
        <name>Mg(2+)</name>
        <dbReference type="ChEBI" id="CHEBI:18420"/>
    </ligand>
</feature>
<proteinExistence type="inferred from homology"/>
<feature type="binding site" evidence="18">
    <location>
        <begin position="444"/>
        <end position="445"/>
    </location>
    <ligand>
        <name>phosphoenolpyruvate</name>
        <dbReference type="ChEBI" id="CHEBI:58702"/>
    </ligand>
</feature>
<evidence type="ECO:0000259" key="21">
    <source>
        <dbReference type="Pfam" id="PF02896"/>
    </source>
</evidence>
<keyword evidence="10 16" id="KW-0808">Transferase</keyword>
<keyword evidence="24" id="KW-1185">Reference proteome</keyword>
<comment type="cofactor">
    <cofactor evidence="2 16 19">
        <name>Mg(2+)</name>
        <dbReference type="ChEBI" id="CHEBI:18420"/>
    </cofactor>
</comment>
<evidence type="ECO:0000256" key="7">
    <source>
        <dbReference type="ARBA" id="ARBA00022448"/>
    </source>
</evidence>
<feature type="active site" description="Tele-phosphohistidine intermediate" evidence="17">
    <location>
        <position position="182"/>
    </location>
</feature>
<evidence type="ECO:0000313" key="23">
    <source>
        <dbReference type="EMBL" id="QPF89280.1"/>
    </source>
</evidence>
<evidence type="ECO:0000256" key="18">
    <source>
        <dbReference type="PIRSR" id="PIRSR000732-2"/>
    </source>
</evidence>
<evidence type="ECO:0000259" key="20">
    <source>
        <dbReference type="Pfam" id="PF00391"/>
    </source>
</evidence>
<dbReference type="InterPro" id="IPR024692">
    <property type="entry name" value="PTS_EI"/>
</dbReference>
<dbReference type="InterPro" id="IPR015813">
    <property type="entry name" value="Pyrv/PenolPyrv_kinase-like_dom"/>
</dbReference>
<comment type="subcellular location">
    <subcellularLocation>
        <location evidence="3 16">Cytoplasm</location>
    </subcellularLocation>
</comment>
<evidence type="ECO:0000256" key="10">
    <source>
        <dbReference type="ARBA" id="ARBA00022679"/>
    </source>
</evidence>
<dbReference type="PRINTS" id="PR01736">
    <property type="entry name" value="PHPHTRNFRASE"/>
</dbReference>
<feature type="binding site" evidence="18">
    <location>
        <position position="325"/>
    </location>
    <ligand>
        <name>phosphoenolpyruvate</name>
        <dbReference type="ChEBI" id="CHEBI:58702"/>
    </ligand>
</feature>
<keyword evidence="7 16" id="KW-0813">Transport</keyword>
<evidence type="ECO:0000256" key="14">
    <source>
        <dbReference type="ARBA" id="ARBA00022842"/>
    </source>
</evidence>
<feature type="domain" description="Phosphotransferase system enzyme I N-terminal" evidence="22">
    <location>
        <begin position="8"/>
        <end position="121"/>
    </location>
</feature>
<evidence type="ECO:0000256" key="17">
    <source>
        <dbReference type="PIRSR" id="PIRSR000732-1"/>
    </source>
</evidence>
<protein>
    <recommendedName>
        <fullName evidence="6 16">Phosphoenolpyruvate-protein phosphotransferase</fullName>
        <ecNumber evidence="5 16">2.7.3.9</ecNumber>
    </recommendedName>
    <alternativeName>
        <fullName evidence="15 16">Phosphotransferase system, enzyme I</fullName>
    </alternativeName>
</protein>
<feature type="active site" description="Proton donor" evidence="17">
    <location>
        <position position="492"/>
    </location>
</feature>
<dbReference type="InterPro" id="IPR036637">
    <property type="entry name" value="Phosphohistidine_dom_sf"/>
</dbReference>
<evidence type="ECO:0000259" key="22">
    <source>
        <dbReference type="Pfam" id="PF05524"/>
    </source>
</evidence>
<dbReference type="Gene3D" id="3.50.30.10">
    <property type="entry name" value="Phosphohistidine domain"/>
    <property type="match status" value="1"/>
</dbReference>
<keyword evidence="8 16" id="KW-0963">Cytoplasm</keyword>
<evidence type="ECO:0000256" key="9">
    <source>
        <dbReference type="ARBA" id="ARBA00022597"/>
    </source>
</evidence>
<dbReference type="GO" id="GO:0016301">
    <property type="term" value="F:kinase activity"/>
    <property type="evidence" value="ECO:0007669"/>
    <property type="project" value="UniProtKB-KW"/>
</dbReference>
<accession>A0A7S9GWZ6</accession>
<dbReference type="GO" id="GO:0005737">
    <property type="term" value="C:cytoplasm"/>
    <property type="evidence" value="ECO:0007669"/>
    <property type="project" value="UniProtKB-SubCell"/>
</dbReference>
<evidence type="ECO:0000256" key="2">
    <source>
        <dbReference type="ARBA" id="ARBA00001946"/>
    </source>
</evidence>
<evidence type="ECO:0000256" key="8">
    <source>
        <dbReference type="ARBA" id="ARBA00022490"/>
    </source>
</evidence>
<dbReference type="InterPro" id="IPR036618">
    <property type="entry name" value="PtsI_HPr-bd_sf"/>
</dbReference>
<dbReference type="SUPFAM" id="SSF51621">
    <property type="entry name" value="Phosphoenolpyruvate/pyruvate domain"/>
    <property type="match status" value="1"/>
</dbReference>
<dbReference type="PIRSF" id="PIRSF000732">
    <property type="entry name" value="PTS_enzyme_I"/>
    <property type="match status" value="1"/>
</dbReference>
<dbReference type="SUPFAM" id="SSF52009">
    <property type="entry name" value="Phosphohistidine domain"/>
    <property type="match status" value="1"/>
</dbReference>
<evidence type="ECO:0000256" key="13">
    <source>
        <dbReference type="ARBA" id="ARBA00022777"/>
    </source>
</evidence>
<dbReference type="Pfam" id="PF00391">
    <property type="entry name" value="PEP-utilizers"/>
    <property type="match status" value="1"/>
</dbReference>
<dbReference type="EMBL" id="CP061379">
    <property type="protein sequence ID" value="QPF89280.1"/>
    <property type="molecule type" value="Genomic_DNA"/>
</dbReference>
<dbReference type="Pfam" id="PF02896">
    <property type="entry name" value="PEP-utilizers_C"/>
    <property type="match status" value="1"/>
</dbReference>
<keyword evidence="13 16" id="KW-0418">Kinase</keyword>
<keyword evidence="9 16" id="KW-0762">Sugar transport</keyword>
<dbReference type="InterPro" id="IPR000121">
    <property type="entry name" value="PEP_util_C"/>
</dbReference>
<gene>
    <name evidence="23" type="primary">ptsP</name>
    <name evidence="23" type="ORF">IC761_22495</name>
</gene>
<evidence type="ECO:0000256" key="4">
    <source>
        <dbReference type="ARBA" id="ARBA00007837"/>
    </source>
</evidence>
<dbReference type="PANTHER" id="PTHR46244:SF6">
    <property type="entry name" value="PHOSPHOENOLPYRUVATE-PROTEIN PHOSPHOTRANSFERASE"/>
    <property type="match status" value="1"/>
</dbReference>
<keyword evidence="11 16" id="KW-0598">Phosphotransferase system</keyword>
<dbReference type="Gene3D" id="1.10.274.10">
    <property type="entry name" value="PtsI, HPr-binding domain"/>
    <property type="match status" value="1"/>
</dbReference>
<reference evidence="23 24" key="1">
    <citation type="submission" date="2020-09" db="EMBL/GenBank/DDBJ databases">
        <title>Complete genomes of bradyrhizobia occurring on native shrubby legumes in Australia.</title>
        <authorList>
            <person name="Lafay B."/>
        </authorList>
    </citation>
    <scope>NUCLEOTIDE SEQUENCE [LARGE SCALE GENOMIC DNA]</scope>
    <source>
        <strain evidence="23 24">BDV5040</strain>
    </source>
</reference>